<reference evidence="2" key="1">
    <citation type="submission" date="2019-12" db="EMBL/GenBank/DDBJ databases">
        <title>Whole-genome sequence of Halomicrobium mukohataei pws1.</title>
        <authorList>
            <person name="Verma D.K."/>
            <person name="Gopal K."/>
            <person name="Prasad E.S."/>
        </authorList>
    </citation>
    <scope>NUCLEOTIDE SEQUENCE</scope>
    <source>
        <strain evidence="2">Pws1</strain>
    </source>
</reference>
<feature type="region of interest" description="Disordered" evidence="1">
    <location>
        <begin position="433"/>
        <end position="458"/>
    </location>
</feature>
<proteinExistence type="predicted"/>
<accession>A0A847UEN4</accession>
<evidence type="ECO:0000313" key="3">
    <source>
        <dbReference type="Proteomes" id="UP000608662"/>
    </source>
</evidence>
<protein>
    <submittedName>
        <fullName evidence="2">Uncharacterized protein</fullName>
    </submittedName>
</protein>
<sequence>MGTHDEIPSPSYIPEVKGHEGLRAILDHIDALEPNNPIMVPAAKWSKLRERNIIVSRTNEDGEEIGESEIEELEENHPLVYYDPPELYNYKRTRTLTNYLFKHGAWNGERFDELFRQGHHKEGLRELPEFVHPFIHANVNRVLEEIDGASQVSPSSLEINSTEQAWTSLEPRNFDDYYQVLAVQAAKRPSAVVVPPVPQLSREWNEHLVDAWSTSNARMAKEAADKGTEAYYHLYIDYQAFDAEASEDTASQALRVLDRELDENGYAGIALTVHQPNRIWQTNKAARMQTFVEDLSRIGDEHELPIICPRSEWFGSFITDLGVQAFSSLLNGQWQYSRYSSGGGPTGADKYGSTMIPNEARALKVQSDDREDLEGYLEAYDGLPDVKGLPSRPPTYDESAGDLKEKFGTSPEFRRTFGKPRRLAHVEEARRFREQRAEGVQNPAREYLKDSENPYIEV</sequence>
<dbReference type="OrthoDB" id="351227at2157"/>
<dbReference type="RefSeq" id="WP_170094368.1">
    <property type="nucleotide sequence ID" value="NZ_WOYG01000001.1"/>
</dbReference>
<dbReference type="EMBL" id="WOYG01000001">
    <property type="protein sequence ID" value="NLV10697.1"/>
    <property type="molecule type" value="Genomic_DNA"/>
</dbReference>
<organism evidence="2 3">
    <name type="scientific">Halomicrobium mukohataei</name>
    <dbReference type="NCBI Taxonomy" id="57705"/>
    <lineage>
        <taxon>Archaea</taxon>
        <taxon>Methanobacteriati</taxon>
        <taxon>Methanobacteriota</taxon>
        <taxon>Stenosarchaea group</taxon>
        <taxon>Halobacteria</taxon>
        <taxon>Halobacteriales</taxon>
        <taxon>Haloarculaceae</taxon>
        <taxon>Halomicrobium</taxon>
    </lineage>
</organism>
<dbReference type="AlphaFoldDB" id="A0A847UEN4"/>
<gene>
    <name evidence="2" type="ORF">GOC74_12260</name>
</gene>
<evidence type="ECO:0000313" key="2">
    <source>
        <dbReference type="EMBL" id="NLV10697.1"/>
    </source>
</evidence>
<evidence type="ECO:0000256" key="1">
    <source>
        <dbReference type="SAM" id="MobiDB-lite"/>
    </source>
</evidence>
<dbReference type="Proteomes" id="UP000608662">
    <property type="component" value="Unassembled WGS sequence"/>
</dbReference>
<comment type="caution">
    <text evidence="2">The sequence shown here is derived from an EMBL/GenBank/DDBJ whole genome shotgun (WGS) entry which is preliminary data.</text>
</comment>
<name>A0A847UEN4_9EURY</name>